<protein>
    <submittedName>
        <fullName evidence="6">D-ribose-binding periplasmic protein</fullName>
    </submittedName>
</protein>
<dbReference type="GO" id="GO:0030246">
    <property type="term" value="F:carbohydrate binding"/>
    <property type="evidence" value="ECO:0007669"/>
    <property type="project" value="UniProtKB-ARBA"/>
</dbReference>
<accession>A0A174AZP6</accession>
<feature type="signal peptide" evidence="4">
    <location>
        <begin position="1"/>
        <end position="19"/>
    </location>
</feature>
<dbReference type="STRING" id="39482.ERS852491_00854"/>
<sequence>MKKTLCMLLCIGMAAAMCACSPGEKKAEEAPKKTEGESKGLIGITTSMYTNEGLTIMCDTIKEKVEEEGYQAVIKDANLDQAQQTKDVEDFISQGAKLIIVEACDSVGVKSAFELCNKADIPVLSVNQVLGDDLLELVVGSVTSDNYTAGYEVGQEVAKKLGGKGKVCILTYDVAFVCRERGDGFKAAMAENEGIEVLEVFDGVCTEDAAMKKTEDWLQQYPDVTAIFGNNSNCGVGIAAAVRSAGKTDDILVANVDGLSGDIRNMEDGALDITAVYPMKELAAEAADKAVEVLETGKCGEDPRLKFSLCTIDDLDTYKEYWGIE</sequence>
<feature type="chain" id="PRO_5039382878" evidence="4">
    <location>
        <begin position="20"/>
        <end position="325"/>
    </location>
</feature>
<organism evidence="6 7">
    <name type="scientific">Faecalicatena contorta</name>
    <dbReference type="NCBI Taxonomy" id="39482"/>
    <lineage>
        <taxon>Bacteria</taxon>
        <taxon>Bacillati</taxon>
        <taxon>Bacillota</taxon>
        <taxon>Clostridia</taxon>
        <taxon>Lachnospirales</taxon>
        <taxon>Lachnospiraceae</taxon>
        <taxon>Faecalicatena</taxon>
    </lineage>
</organism>
<dbReference type="SUPFAM" id="SSF53822">
    <property type="entry name" value="Periplasmic binding protein-like I"/>
    <property type="match status" value="1"/>
</dbReference>
<dbReference type="InterPro" id="IPR028082">
    <property type="entry name" value="Peripla_BP_I"/>
</dbReference>
<dbReference type="EMBL" id="CYZU01000005">
    <property type="protein sequence ID" value="CUN92986.1"/>
    <property type="molecule type" value="Genomic_DNA"/>
</dbReference>
<comment type="subcellular location">
    <subcellularLocation>
        <location evidence="1">Cell envelope</location>
    </subcellularLocation>
</comment>
<evidence type="ECO:0000259" key="5">
    <source>
        <dbReference type="Pfam" id="PF13407"/>
    </source>
</evidence>
<gene>
    <name evidence="6" type="primary">rbsB_3</name>
    <name evidence="6" type="ORF">ERS852491_00854</name>
</gene>
<dbReference type="Gene3D" id="3.40.50.2300">
    <property type="match status" value="2"/>
</dbReference>
<dbReference type="AlphaFoldDB" id="A0A174AZP6"/>
<dbReference type="InterPro" id="IPR025997">
    <property type="entry name" value="SBP_2_dom"/>
</dbReference>
<comment type="similarity">
    <text evidence="2">Belongs to the bacterial solute-binding protein 2 family.</text>
</comment>
<feature type="domain" description="Periplasmic binding protein" evidence="5">
    <location>
        <begin position="42"/>
        <end position="297"/>
    </location>
</feature>
<evidence type="ECO:0000313" key="6">
    <source>
        <dbReference type="EMBL" id="CUN92986.1"/>
    </source>
</evidence>
<evidence type="ECO:0000256" key="1">
    <source>
        <dbReference type="ARBA" id="ARBA00004196"/>
    </source>
</evidence>
<evidence type="ECO:0000313" key="7">
    <source>
        <dbReference type="Proteomes" id="UP000095544"/>
    </source>
</evidence>
<evidence type="ECO:0000256" key="2">
    <source>
        <dbReference type="ARBA" id="ARBA00007639"/>
    </source>
</evidence>
<proteinExistence type="inferred from homology"/>
<dbReference type="PROSITE" id="PS51257">
    <property type="entry name" value="PROKAR_LIPOPROTEIN"/>
    <property type="match status" value="1"/>
</dbReference>
<evidence type="ECO:0000256" key="4">
    <source>
        <dbReference type="SAM" id="SignalP"/>
    </source>
</evidence>
<evidence type="ECO:0000256" key="3">
    <source>
        <dbReference type="ARBA" id="ARBA00022729"/>
    </source>
</evidence>
<dbReference type="OrthoDB" id="2061242at2"/>
<dbReference type="GO" id="GO:0030313">
    <property type="term" value="C:cell envelope"/>
    <property type="evidence" value="ECO:0007669"/>
    <property type="project" value="UniProtKB-SubCell"/>
</dbReference>
<dbReference type="PANTHER" id="PTHR46847">
    <property type="entry name" value="D-ALLOSE-BINDING PERIPLASMIC PROTEIN-RELATED"/>
    <property type="match status" value="1"/>
</dbReference>
<dbReference type="PANTHER" id="PTHR46847:SF1">
    <property type="entry name" value="D-ALLOSE-BINDING PERIPLASMIC PROTEIN-RELATED"/>
    <property type="match status" value="1"/>
</dbReference>
<dbReference type="Proteomes" id="UP000095544">
    <property type="component" value="Unassembled WGS sequence"/>
</dbReference>
<dbReference type="CDD" id="cd01536">
    <property type="entry name" value="PBP1_ABC_sugar_binding-like"/>
    <property type="match status" value="1"/>
</dbReference>
<name>A0A174AZP6_9FIRM</name>
<dbReference type="RefSeq" id="WP_055151319.1">
    <property type="nucleotide sequence ID" value="NZ_CYZU01000005.1"/>
</dbReference>
<reference evidence="6 7" key="1">
    <citation type="submission" date="2015-09" db="EMBL/GenBank/DDBJ databases">
        <authorList>
            <consortium name="Pathogen Informatics"/>
        </authorList>
    </citation>
    <scope>NUCLEOTIDE SEQUENCE [LARGE SCALE GENOMIC DNA]</scope>
    <source>
        <strain evidence="6 7">2789STDY5834876</strain>
    </source>
</reference>
<keyword evidence="3 4" id="KW-0732">Signal</keyword>
<dbReference type="Pfam" id="PF13407">
    <property type="entry name" value="Peripla_BP_4"/>
    <property type="match status" value="1"/>
</dbReference>